<keyword evidence="5" id="KW-1185">Reference proteome</keyword>
<feature type="region of interest" description="Disordered" evidence="2">
    <location>
        <begin position="68"/>
        <end position="168"/>
    </location>
</feature>
<dbReference type="Pfam" id="PF21022">
    <property type="entry name" value="Rap-GAP_dimer"/>
    <property type="match status" value="1"/>
</dbReference>
<feature type="region of interest" description="Disordered" evidence="2">
    <location>
        <begin position="664"/>
        <end position="689"/>
    </location>
</feature>
<feature type="compositionally biased region" description="Polar residues" evidence="2">
    <location>
        <begin position="1"/>
        <end position="14"/>
    </location>
</feature>
<feature type="compositionally biased region" description="Polar residues" evidence="2">
    <location>
        <begin position="147"/>
        <end position="168"/>
    </location>
</feature>
<protein>
    <recommendedName>
        <fullName evidence="3">Rap-GAP domain-containing protein</fullName>
    </recommendedName>
</protein>
<dbReference type="Gene3D" id="6.10.140.210">
    <property type="match status" value="1"/>
</dbReference>
<feature type="compositionally biased region" description="Polar residues" evidence="2">
    <location>
        <begin position="664"/>
        <end position="683"/>
    </location>
</feature>
<dbReference type="FunFam" id="3.40.50.11210:FF:000001">
    <property type="entry name" value="Ral GTPase-activating protein subunit alpha-1 isoform 1"/>
    <property type="match status" value="1"/>
</dbReference>
<evidence type="ECO:0000256" key="2">
    <source>
        <dbReference type="SAM" id="MobiDB-lite"/>
    </source>
</evidence>
<dbReference type="PROSITE" id="PS50085">
    <property type="entry name" value="RAPGAP"/>
    <property type="match status" value="1"/>
</dbReference>
<name>A0A814E109_ADIRI</name>
<dbReference type="GO" id="GO:0005737">
    <property type="term" value="C:cytoplasm"/>
    <property type="evidence" value="ECO:0007669"/>
    <property type="project" value="TreeGrafter"/>
</dbReference>
<reference evidence="4" key="1">
    <citation type="submission" date="2021-02" db="EMBL/GenBank/DDBJ databases">
        <authorList>
            <person name="Nowell W R."/>
        </authorList>
    </citation>
    <scope>NUCLEOTIDE SEQUENCE</scope>
</reference>
<evidence type="ECO:0000313" key="4">
    <source>
        <dbReference type="EMBL" id="CAF0961456.1"/>
    </source>
</evidence>
<feature type="compositionally biased region" description="Low complexity" evidence="2">
    <location>
        <begin position="756"/>
        <end position="772"/>
    </location>
</feature>
<dbReference type="Pfam" id="PF02145">
    <property type="entry name" value="Rap_GAP"/>
    <property type="match status" value="1"/>
</dbReference>
<evidence type="ECO:0000259" key="3">
    <source>
        <dbReference type="PROSITE" id="PS50085"/>
    </source>
</evidence>
<dbReference type="InterPro" id="IPR035974">
    <property type="entry name" value="Rap/Ran-GAP_sf"/>
</dbReference>
<feature type="compositionally biased region" description="Basic and acidic residues" evidence="2">
    <location>
        <begin position="27"/>
        <end position="42"/>
    </location>
</feature>
<dbReference type="EMBL" id="CAJNOR010000610">
    <property type="protein sequence ID" value="CAF0961456.1"/>
    <property type="molecule type" value="Genomic_DNA"/>
</dbReference>
<organism evidence="4 5">
    <name type="scientific">Adineta ricciae</name>
    <name type="common">Rotifer</name>
    <dbReference type="NCBI Taxonomy" id="249248"/>
    <lineage>
        <taxon>Eukaryota</taxon>
        <taxon>Metazoa</taxon>
        <taxon>Spiralia</taxon>
        <taxon>Gnathifera</taxon>
        <taxon>Rotifera</taxon>
        <taxon>Eurotatoria</taxon>
        <taxon>Bdelloidea</taxon>
        <taxon>Adinetida</taxon>
        <taxon>Adinetidae</taxon>
        <taxon>Adineta</taxon>
    </lineage>
</organism>
<feature type="compositionally biased region" description="Low complexity" evidence="2">
    <location>
        <begin position="77"/>
        <end position="88"/>
    </location>
</feature>
<comment type="caution">
    <text evidence="4">The sequence shown here is derived from an EMBL/GenBank/DDBJ whole genome shotgun (WGS) entry which is preliminary data.</text>
</comment>
<dbReference type="GO" id="GO:0051056">
    <property type="term" value="P:regulation of small GTPase mediated signal transduction"/>
    <property type="evidence" value="ECO:0007669"/>
    <property type="project" value="InterPro"/>
</dbReference>
<feature type="region of interest" description="Disordered" evidence="2">
    <location>
        <begin position="1"/>
        <end position="52"/>
    </location>
</feature>
<feature type="region of interest" description="Disordered" evidence="2">
    <location>
        <begin position="719"/>
        <end position="778"/>
    </location>
</feature>
<dbReference type="AlphaFoldDB" id="A0A814E109"/>
<dbReference type="Proteomes" id="UP000663828">
    <property type="component" value="Unassembled WGS sequence"/>
</dbReference>
<dbReference type="PANTHER" id="PTHR15711:SF32">
    <property type="entry name" value="RAP GTPASE ACTIVATING PROTEIN 1, ISOFORM H"/>
    <property type="match status" value="1"/>
</dbReference>
<feature type="domain" description="Rap-GAP" evidence="3">
    <location>
        <begin position="384"/>
        <end position="598"/>
    </location>
</feature>
<dbReference type="Gene3D" id="3.40.50.11210">
    <property type="entry name" value="Rap/Ran-GAP"/>
    <property type="match status" value="1"/>
</dbReference>
<dbReference type="InterPro" id="IPR050989">
    <property type="entry name" value="Rap1_Ran_GAP"/>
</dbReference>
<sequence>MFSSRSANHVSQEANGCHQHKPVKQVRSHDDTRGTNSKEKRTLIRRNRSTSTGFRQSIRCLTSCALAKRKAGRTGQSDNNSSTTNDVTDNFDDISSRSSKTLLIPNDNSPSLALKKSSQHIEQLKKTASDGGSTSIPLHKQLEKRNSNQSHSTTFTLNSPLPTQSNPHDNVSILNIRKLSNKEISTSLVNLMGTAADSISANNTTQMTSNQAKQISTTSAASTDRLALFGSTSSVGATNTTDSILSQGTVNTGNNSTASTSNSYSWCYESSPTSLEECLSQLEIDNKPLIYRQQFEGFEHFNWYGISETNGPVLISYRYANDQNKQRYILTVVRTRQQTFVESLFDVPSSCSSLEILRRICNQRALTDIEYFDPIFCDGARDLLLKYDESHVSNKHKFGVVYQRANQLTEEDIFSNETHSVSMSKFLDLIGTHVKLKDFQGFRGGLDNKSDHTGTESIYEQFHNHEIMFHVSTLLPHSKVERQQLERKRHIGNDIVAIIFQENETIFNPECIASQFLHVYIIVTPLDSDGNQFKVAVVYRDSVPPFGPASNSTKIFQCDQTFKQWLLTKLINAEMASYRSSTFQKYQERTKMNLFNNLYQTLHDNNRPFMDFVVNHSQYKHECEIEQQREDSMAKNYDRHTDNSLLGSVKRRLIAPKLRVQHTNSPAPTTYLITSSATNNANDSKSKVRTLADDIKRNVSKESMVSNGKVASIFSSSKNQNLKTEKLNSNRPVLDAENSDSSSNIKFILPSMNDLNSNGDSNSTVTSNNSSSDDVDSDQYSIDYLQSSSKDDLIKCVLSLQQQNSMRLSQMNQIHAQSIQQLKSQVTKKQNSLDKEPLS</sequence>
<accession>A0A814E109</accession>
<dbReference type="SUPFAM" id="SSF111347">
    <property type="entry name" value="Rap/Ran-GAP"/>
    <property type="match status" value="1"/>
</dbReference>
<evidence type="ECO:0000313" key="5">
    <source>
        <dbReference type="Proteomes" id="UP000663828"/>
    </source>
</evidence>
<dbReference type="InterPro" id="IPR000331">
    <property type="entry name" value="Rap/Ran_GAP_dom"/>
</dbReference>
<dbReference type="GO" id="GO:0005096">
    <property type="term" value="F:GTPase activator activity"/>
    <property type="evidence" value="ECO:0007669"/>
    <property type="project" value="UniProtKB-KW"/>
</dbReference>
<gene>
    <name evidence="4" type="ORF">XAT740_LOCUS11201</name>
</gene>
<feature type="compositionally biased region" description="Polar residues" evidence="2">
    <location>
        <begin position="96"/>
        <end position="111"/>
    </location>
</feature>
<proteinExistence type="predicted"/>
<evidence type="ECO:0000256" key="1">
    <source>
        <dbReference type="ARBA" id="ARBA00022468"/>
    </source>
</evidence>
<dbReference type="PANTHER" id="PTHR15711">
    <property type="entry name" value="RAP GTPASE-ACTIVATING PROTEIN"/>
    <property type="match status" value="1"/>
</dbReference>
<keyword evidence="1" id="KW-0343">GTPase activation</keyword>